<feature type="domain" description="Spore protein YkvP/CgeB glycosyl transferase-like" evidence="1">
    <location>
        <begin position="376"/>
        <end position="508"/>
    </location>
</feature>
<dbReference type="Proteomes" id="UP000503840">
    <property type="component" value="Unassembled WGS sequence"/>
</dbReference>
<evidence type="ECO:0000259" key="1">
    <source>
        <dbReference type="Pfam" id="PF13524"/>
    </source>
</evidence>
<keyword evidence="3" id="KW-1185">Reference proteome</keyword>
<accession>A0A7J0BHX4</accession>
<dbReference type="InterPro" id="IPR055259">
    <property type="entry name" value="YkvP/CgeB_Glyco_trans-like"/>
</dbReference>
<dbReference type="AlphaFoldDB" id="A0A7J0BHX4"/>
<gene>
    <name evidence="2" type="ORF">DSM101010T_17180</name>
</gene>
<evidence type="ECO:0000313" key="2">
    <source>
        <dbReference type="EMBL" id="GFM33353.1"/>
    </source>
</evidence>
<organism evidence="2 3">
    <name type="scientific">Desulfovibrio subterraneus</name>
    <dbReference type="NCBI Taxonomy" id="2718620"/>
    <lineage>
        <taxon>Bacteria</taxon>
        <taxon>Pseudomonadati</taxon>
        <taxon>Thermodesulfobacteriota</taxon>
        <taxon>Desulfovibrionia</taxon>
        <taxon>Desulfovibrionales</taxon>
        <taxon>Desulfovibrionaceae</taxon>
        <taxon>Desulfovibrio</taxon>
    </lineage>
</organism>
<reference evidence="2 3" key="1">
    <citation type="submission" date="2020-05" db="EMBL/GenBank/DDBJ databases">
        <title>Draft genome sequence of Desulfovibrio sp. strain HN2T.</title>
        <authorList>
            <person name="Ueno A."/>
            <person name="Tamazawa S."/>
            <person name="Tamamura S."/>
            <person name="Murakami T."/>
            <person name="Kiyama T."/>
            <person name="Inomata H."/>
            <person name="Amano Y."/>
            <person name="Miyakawa K."/>
            <person name="Tamaki H."/>
            <person name="Naganuma T."/>
            <person name="Kaneko K."/>
        </authorList>
    </citation>
    <scope>NUCLEOTIDE SEQUENCE [LARGE SCALE GENOMIC DNA]</scope>
    <source>
        <strain evidence="2 3">HN2</strain>
    </source>
</reference>
<sequence>MDHRPERIRIIHELGKPQSLLCGADQFDTYGSGRDLLLLGLGPDPAMAAQAVMAKNPAGDAVIRYVESPEFSAQMNRKWHDAIPAGWVSVSPAECTPSLLSASTVLAFRQNLRLFPSFWGPLLAAVQLQHLRSRNPGGGTQASPQTRTILLSGTEHGLLIRELSCAFAAEGYAVHILDPDTITSELPRLLAQGTPALFFSVNAQGLDMFGERHNLLRAAGVPVAIWCVDTPWHILSGCKAPFWKESLLFVTDASFIPALQAAGAREVHHLPLATDPALFATQDDAELVAPLAPVVFVGRSEFPERRKYFSGIHPDGALQNIAHEMLLRGERPDYHWWAGQLGAADFWPDTPRAVGANAAESTECWRTMCLQQAHPCGLTVIGDEQWKPRLPEGSDLRPPVDYYTGLAAVYRNARISLNVTGMLLPAGLTQRHFDVWAAGGLLLTDANPGMDIFPRHLADAVTFRRPAEISPKVNHLLANPHKAAQLKALWRELILRDHTYLNRVQTVLNLTEPHRLHR</sequence>
<protein>
    <recommendedName>
        <fullName evidence="1">Spore protein YkvP/CgeB glycosyl transferase-like domain-containing protein</fullName>
    </recommendedName>
</protein>
<name>A0A7J0BHX4_9BACT</name>
<dbReference type="RefSeq" id="WP_174405021.1">
    <property type="nucleotide sequence ID" value="NZ_BLVO01000013.1"/>
</dbReference>
<dbReference type="EMBL" id="BLVO01000013">
    <property type="protein sequence ID" value="GFM33353.1"/>
    <property type="molecule type" value="Genomic_DNA"/>
</dbReference>
<comment type="caution">
    <text evidence="2">The sequence shown here is derived from an EMBL/GenBank/DDBJ whole genome shotgun (WGS) entry which is preliminary data.</text>
</comment>
<proteinExistence type="predicted"/>
<evidence type="ECO:0000313" key="3">
    <source>
        <dbReference type="Proteomes" id="UP000503840"/>
    </source>
</evidence>
<dbReference type="Pfam" id="PF13524">
    <property type="entry name" value="Glyco_trans_1_2"/>
    <property type="match status" value="1"/>
</dbReference>